<dbReference type="Gene3D" id="4.10.640.20">
    <property type="match status" value="1"/>
</dbReference>
<name>A0A6G8S890_9GAMM</name>
<dbReference type="Proteomes" id="UP000501939">
    <property type="component" value="Chromosome"/>
</dbReference>
<dbReference type="KEGG" id="alj:G8D99_05550"/>
<evidence type="ECO:0000313" key="3">
    <source>
        <dbReference type="Proteomes" id="UP000501939"/>
    </source>
</evidence>
<dbReference type="EMBL" id="CP049916">
    <property type="protein sequence ID" value="QIO10344.1"/>
    <property type="molecule type" value="Genomic_DNA"/>
</dbReference>
<organism evidence="2 3">
    <name type="scientific">Acinetobacter lanii</name>
    <dbReference type="NCBI Taxonomy" id="2715163"/>
    <lineage>
        <taxon>Bacteria</taxon>
        <taxon>Pseudomonadati</taxon>
        <taxon>Pseudomonadota</taxon>
        <taxon>Gammaproteobacteria</taxon>
        <taxon>Moraxellales</taxon>
        <taxon>Moraxellaceae</taxon>
        <taxon>Acinetobacter</taxon>
    </lineage>
</organism>
<dbReference type="AlphaFoldDB" id="A0A6G8S890"/>
<reference evidence="2 3" key="1">
    <citation type="submission" date="2020-03" db="EMBL/GenBank/DDBJ databases">
        <authorList>
            <person name="Zhu W."/>
        </authorList>
    </citation>
    <scope>NUCLEOTIDE SEQUENCE [LARGE SCALE GENOMIC DNA]</scope>
    <source>
        <strain evidence="2 3">185</strain>
    </source>
</reference>
<accession>A0A6G8S890</accession>
<proteinExistence type="predicted"/>
<evidence type="ECO:0000256" key="1">
    <source>
        <dbReference type="SAM" id="SignalP"/>
    </source>
</evidence>
<protein>
    <submittedName>
        <fullName evidence="2">DUF4951 domain-containing protein</fullName>
    </submittedName>
</protein>
<evidence type="ECO:0000313" key="2">
    <source>
        <dbReference type="EMBL" id="QIO10344.1"/>
    </source>
</evidence>
<dbReference type="InterPro" id="IPR038343">
    <property type="entry name" value="DUF4951_sf"/>
</dbReference>
<dbReference type="InterPro" id="IPR032538">
    <property type="entry name" value="DUF4951"/>
</dbReference>
<sequence>MMKIVFCSISTILILSSLTGCTLSKTALPKADVALGQPVRTCRVNPDIQRNQIPETPNNMSLPDFGQGIIGWATGPEGAQSRLESVSKADLPTFKEKGVTLEMVEEWQAFYENEVKRNPCNPTAPYRAQLMKKIADLWVQ</sequence>
<dbReference type="Pfam" id="PF16309">
    <property type="entry name" value="DUF4951"/>
    <property type="match status" value="1"/>
</dbReference>
<keyword evidence="3" id="KW-1185">Reference proteome</keyword>
<dbReference type="PROSITE" id="PS51257">
    <property type="entry name" value="PROKAR_LIPOPROTEIN"/>
    <property type="match status" value="1"/>
</dbReference>
<feature type="chain" id="PRO_5026132049" evidence="1">
    <location>
        <begin position="23"/>
        <end position="140"/>
    </location>
</feature>
<feature type="signal peptide" evidence="1">
    <location>
        <begin position="1"/>
        <end position="22"/>
    </location>
</feature>
<keyword evidence="1" id="KW-0732">Signal</keyword>
<gene>
    <name evidence="2" type="ORF">G8D99_05550</name>
</gene>